<keyword evidence="2" id="KW-1185">Reference proteome</keyword>
<protein>
    <submittedName>
        <fullName evidence="1">Uncharacterized protein</fullName>
    </submittedName>
</protein>
<dbReference type="EMBL" id="CACVKT020005598">
    <property type="protein sequence ID" value="CAC5395937.1"/>
    <property type="molecule type" value="Genomic_DNA"/>
</dbReference>
<organism evidence="1 2">
    <name type="scientific">Mytilus coruscus</name>
    <name type="common">Sea mussel</name>
    <dbReference type="NCBI Taxonomy" id="42192"/>
    <lineage>
        <taxon>Eukaryota</taxon>
        <taxon>Metazoa</taxon>
        <taxon>Spiralia</taxon>
        <taxon>Lophotrochozoa</taxon>
        <taxon>Mollusca</taxon>
        <taxon>Bivalvia</taxon>
        <taxon>Autobranchia</taxon>
        <taxon>Pteriomorphia</taxon>
        <taxon>Mytilida</taxon>
        <taxon>Mytiloidea</taxon>
        <taxon>Mytilidae</taxon>
        <taxon>Mytilinae</taxon>
        <taxon>Mytilus</taxon>
    </lineage>
</organism>
<dbReference type="Proteomes" id="UP000507470">
    <property type="component" value="Unassembled WGS sequence"/>
</dbReference>
<proteinExistence type="predicted"/>
<dbReference type="AlphaFoldDB" id="A0A6J8CL74"/>
<accession>A0A6J8CL74</accession>
<gene>
    <name evidence="1" type="ORF">MCOR_30554</name>
</gene>
<name>A0A6J8CL74_MYTCO</name>
<evidence type="ECO:0000313" key="1">
    <source>
        <dbReference type="EMBL" id="CAC5395937.1"/>
    </source>
</evidence>
<dbReference type="OrthoDB" id="5989638at2759"/>
<sequence>MSLVDRLEEPEDWKNDIKNRLSNTKIYLKTDYKLHIQREDECAYHCQQYALSDPKTPAFRHVCTHKHLKSCDRCDLFTTAIDKILEAVNSCQLTDKKVLLQDVQCSERQISEWKSHILRTVNQDEAHHDVFQNLKENQLLIVVDWAMKFLPHLFREKMSDWFG</sequence>
<evidence type="ECO:0000313" key="2">
    <source>
        <dbReference type="Proteomes" id="UP000507470"/>
    </source>
</evidence>
<reference evidence="1 2" key="1">
    <citation type="submission" date="2020-06" db="EMBL/GenBank/DDBJ databases">
        <authorList>
            <person name="Li R."/>
            <person name="Bekaert M."/>
        </authorList>
    </citation>
    <scope>NUCLEOTIDE SEQUENCE [LARGE SCALE GENOMIC DNA]</scope>
    <source>
        <strain evidence="2">wild</strain>
    </source>
</reference>